<reference evidence="7 8" key="1">
    <citation type="submission" date="2019-02" db="EMBL/GenBank/DDBJ databases">
        <title>Genomic Encyclopedia of Type Strains, Phase IV (KMG-IV): sequencing the most valuable type-strain genomes for metagenomic binning, comparative biology and taxonomic classification.</title>
        <authorList>
            <person name="Goeker M."/>
        </authorList>
    </citation>
    <scope>NUCLEOTIDE SEQUENCE [LARGE SCALE GENOMIC DNA]</scope>
    <source>
        <strain evidence="7 8">DSM 45622</strain>
    </source>
</reference>
<feature type="transmembrane region" description="Helical" evidence="6">
    <location>
        <begin position="191"/>
        <end position="213"/>
    </location>
</feature>
<name>A0A4Q7N758_9ACTN</name>
<comment type="subcellular location">
    <subcellularLocation>
        <location evidence="1">Membrane</location>
        <topology evidence="1">Multi-pass membrane protein</topology>
    </subcellularLocation>
</comment>
<feature type="transmembrane region" description="Helical" evidence="6">
    <location>
        <begin position="278"/>
        <end position="299"/>
    </location>
</feature>
<dbReference type="PANTHER" id="PTHR45649">
    <property type="entry name" value="AMINO-ACID PERMEASE BAT1"/>
    <property type="match status" value="1"/>
</dbReference>
<feature type="transmembrane region" description="Helical" evidence="6">
    <location>
        <begin position="447"/>
        <end position="465"/>
    </location>
</feature>
<keyword evidence="4 6" id="KW-1133">Transmembrane helix</keyword>
<feature type="transmembrane region" description="Helical" evidence="6">
    <location>
        <begin position="47"/>
        <end position="67"/>
    </location>
</feature>
<sequence length="522" mass="55508">MTVGAGRRMTAQNQGEVLMAHQVPSSGAGAVREFGYRPELERSTGRFASFAVAFAFVSIATGIFTTFGSTLNTSGPAGIWTWPIVVVGQLMVAFVFGSLAARIPVTGYAYQWMSRLANPVLGWIMGWVSFTFLAIVVVAVDYTIASSVLPVLLNYTGTANNSWAITAIVLVAQALLVGFSTRWSERVNNVAVSAELIGMVLLVLLLLVVGAFARDFDLGNLTSTGPVPHHGYLGLGDATHVGPWLMGTLLGAFTIVGFESAANLAEETKDPARVVPRAMWQAVLASGLLGFAFLLVVTLCAGDPTKLAKSGTPVADVISRVLGNWVGDALLVLVVLSIFACGLVILMSGVRLVWAMSRDERFPGHRVWHRVSPRTHTPLAATGLVFLVAELILAVFAHQTDALFSLFAAATLLPAVIYAATVVLYIVKRSSLPPSRGFTLGRFETPVLVLASIWLVFELAIFRDASFKKPWEYAGVMLLIGAVYLVGLLVRRGGSSSLAMPDMSSIDAALDTGAVPSGLEHA</sequence>
<feature type="transmembrane region" description="Helical" evidence="6">
    <location>
        <begin position="241"/>
        <end position="258"/>
    </location>
</feature>
<feature type="transmembrane region" description="Helical" evidence="6">
    <location>
        <begin position="403"/>
        <end position="427"/>
    </location>
</feature>
<dbReference type="Pfam" id="PF13520">
    <property type="entry name" value="AA_permease_2"/>
    <property type="match status" value="1"/>
</dbReference>
<dbReference type="AlphaFoldDB" id="A0A4Q7N758"/>
<keyword evidence="3 6" id="KW-0812">Transmembrane</keyword>
<feature type="transmembrane region" description="Helical" evidence="6">
    <location>
        <begin position="120"/>
        <end position="142"/>
    </location>
</feature>
<dbReference type="Proteomes" id="UP000293638">
    <property type="component" value="Unassembled WGS sequence"/>
</dbReference>
<dbReference type="InterPro" id="IPR002293">
    <property type="entry name" value="AA/rel_permease1"/>
</dbReference>
<keyword evidence="5 6" id="KW-0472">Membrane</keyword>
<feature type="transmembrane region" description="Helical" evidence="6">
    <location>
        <begin position="162"/>
        <end position="179"/>
    </location>
</feature>
<dbReference type="Gene3D" id="1.20.1740.10">
    <property type="entry name" value="Amino acid/polyamine transporter I"/>
    <property type="match status" value="1"/>
</dbReference>
<keyword evidence="8" id="KW-1185">Reference proteome</keyword>
<evidence type="ECO:0000256" key="4">
    <source>
        <dbReference type="ARBA" id="ARBA00022989"/>
    </source>
</evidence>
<dbReference type="PANTHER" id="PTHR45649:SF26">
    <property type="entry name" value="OS04G0435100 PROTEIN"/>
    <property type="match status" value="1"/>
</dbReference>
<proteinExistence type="predicted"/>
<evidence type="ECO:0000256" key="3">
    <source>
        <dbReference type="ARBA" id="ARBA00022692"/>
    </source>
</evidence>
<feature type="transmembrane region" description="Helical" evidence="6">
    <location>
        <begin position="329"/>
        <end position="354"/>
    </location>
</feature>
<dbReference type="GO" id="GO:0022857">
    <property type="term" value="F:transmembrane transporter activity"/>
    <property type="evidence" value="ECO:0007669"/>
    <property type="project" value="InterPro"/>
</dbReference>
<feature type="transmembrane region" description="Helical" evidence="6">
    <location>
        <begin position="79"/>
        <end position="99"/>
    </location>
</feature>
<evidence type="ECO:0000313" key="8">
    <source>
        <dbReference type="Proteomes" id="UP000293638"/>
    </source>
</evidence>
<keyword evidence="2" id="KW-0813">Transport</keyword>
<evidence type="ECO:0000256" key="5">
    <source>
        <dbReference type="ARBA" id="ARBA00023136"/>
    </source>
</evidence>
<accession>A0A4Q7N758</accession>
<evidence type="ECO:0000256" key="2">
    <source>
        <dbReference type="ARBA" id="ARBA00022448"/>
    </source>
</evidence>
<feature type="transmembrane region" description="Helical" evidence="6">
    <location>
        <begin position="471"/>
        <end position="490"/>
    </location>
</feature>
<gene>
    <name evidence="7" type="ORF">EV189_4020</name>
</gene>
<evidence type="ECO:0000256" key="1">
    <source>
        <dbReference type="ARBA" id="ARBA00004141"/>
    </source>
</evidence>
<evidence type="ECO:0000313" key="7">
    <source>
        <dbReference type="EMBL" id="RZS77540.1"/>
    </source>
</evidence>
<protein>
    <submittedName>
        <fullName evidence="7">Amino acid/polyamine/organocation transporter (APC superfamily)</fullName>
    </submittedName>
</protein>
<dbReference type="GO" id="GO:0016020">
    <property type="term" value="C:membrane"/>
    <property type="evidence" value="ECO:0007669"/>
    <property type="project" value="UniProtKB-SubCell"/>
</dbReference>
<evidence type="ECO:0000256" key="6">
    <source>
        <dbReference type="SAM" id="Phobius"/>
    </source>
</evidence>
<feature type="transmembrane region" description="Helical" evidence="6">
    <location>
        <begin position="375"/>
        <end position="397"/>
    </location>
</feature>
<comment type="caution">
    <text evidence="7">The sequence shown here is derived from an EMBL/GenBank/DDBJ whole genome shotgun (WGS) entry which is preliminary data.</text>
</comment>
<dbReference type="PIRSF" id="PIRSF006060">
    <property type="entry name" value="AA_transporter"/>
    <property type="match status" value="1"/>
</dbReference>
<dbReference type="EMBL" id="SGXD01000010">
    <property type="protein sequence ID" value="RZS77540.1"/>
    <property type="molecule type" value="Genomic_DNA"/>
</dbReference>
<organism evidence="7 8">
    <name type="scientific">Motilibacter rhizosphaerae</name>
    <dbReference type="NCBI Taxonomy" id="598652"/>
    <lineage>
        <taxon>Bacteria</taxon>
        <taxon>Bacillati</taxon>
        <taxon>Actinomycetota</taxon>
        <taxon>Actinomycetes</taxon>
        <taxon>Motilibacterales</taxon>
        <taxon>Motilibacteraceae</taxon>
        <taxon>Motilibacter</taxon>
    </lineage>
</organism>